<dbReference type="EMBL" id="JACGWO010000003">
    <property type="protein sequence ID" value="KAK4431102.1"/>
    <property type="molecule type" value="Genomic_DNA"/>
</dbReference>
<feature type="compositionally biased region" description="Low complexity" evidence="2">
    <location>
        <begin position="427"/>
        <end position="440"/>
    </location>
</feature>
<evidence type="ECO:0000256" key="1">
    <source>
        <dbReference type="SAM" id="Coils"/>
    </source>
</evidence>
<gene>
    <name evidence="3" type="ORF">Salat_0872200</name>
</gene>
<feature type="compositionally biased region" description="Low complexity" evidence="2">
    <location>
        <begin position="173"/>
        <end position="182"/>
    </location>
</feature>
<feature type="region of interest" description="Disordered" evidence="2">
    <location>
        <begin position="89"/>
        <end position="376"/>
    </location>
</feature>
<dbReference type="AlphaFoldDB" id="A0AAE2CQU5"/>
<evidence type="ECO:0000313" key="3">
    <source>
        <dbReference type="EMBL" id="KAK4431102.1"/>
    </source>
</evidence>
<feature type="compositionally biased region" description="Polar residues" evidence="2">
    <location>
        <begin position="409"/>
        <end position="425"/>
    </location>
</feature>
<reference evidence="3" key="2">
    <citation type="journal article" date="2024" name="Plant">
        <title>Genomic evolution and insights into agronomic trait innovations of Sesamum species.</title>
        <authorList>
            <person name="Miao H."/>
            <person name="Wang L."/>
            <person name="Qu L."/>
            <person name="Liu H."/>
            <person name="Sun Y."/>
            <person name="Le M."/>
            <person name="Wang Q."/>
            <person name="Wei S."/>
            <person name="Zheng Y."/>
            <person name="Lin W."/>
            <person name="Duan Y."/>
            <person name="Cao H."/>
            <person name="Xiong S."/>
            <person name="Wang X."/>
            <person name="Wei L."/>
            <person name="Li C."/>
            <person name="Ma Q."/>
            <person name="Ju M."/>
            <person name="Zhao R."/>
            <person name="Li G."/>
            <person name="Mu C."/>
            <person name="Tian Q."/>
            <person name="Mei H."/>
            <person name="Zhang T."/>
            <person name="Gao T."/>
            <person name="Zhang H."/>
        </authorList>
    </citation>
    <scope>NUCLEOTIDE SEQUENCE</scope>
    <source>
        <strain evidence="3">3651</strain>
    </source>
</reference>
<feature type="region of interest" description="Disordered" evidence="2">
    <location>
        <begin position="389"/>
        <end position="440"/>
    </location>
</feature>
<feature type="compositionally biased region" description="Basic and acidic residues" evidence="2">
    <location>
        <begin position="118"/>
        <end position="128"/>
    </location>
</feature>
<accession>A0AAE2CQU5</accession>
<sequence length="657" mass="72926">MSSSANEDQEQRKTTSMEESDSMTIEFLRARLLSERSVSKSARQRADELAKRVAELEEQLKFVSLQREKAEKATADVLSILEDRGISDVSEEFDSCSEQDESPRDFKARNGSLMIKEPSTHSELRTNEVEAYSSSEIESSPSTGRSLSWRSTKDSQHSLEKKKNVDSIRRRASFASNSSSARRAGKSCRKIRIRDRSIEELQKDGTEKPTCSRDVSNSFDGEPVASRGSSGYANGKNPPESPIFGSNSESQKNGEHCFSGHERNEDMESALQHQAQLIGRYEEEEKAQREWEEKFRENNSGTQDLCDPGNHSDVTEERYEVKSPGPTFATETLNSDNQEMKQELSDAPFSEPQTSKSSSSLTDADKGSLQDGKCNSNISACESSALEWSFPMSNENERDQGFSEKQREASANISSSHVGKNTPLNASPRSSSSSELPILPQESSKNVASVLDALQQPKLSLNQKLNTFAPIDGGTSGNAIQPYNQEKNNACSFRVPVSSPGLFRLPTDYQYEATGRANLGIGGRSTFGNFLPEIAPSRFLSEPFVESRSAFPCDPFLAVPNRPFTPEIRWEIPPQRSLSLSQHRLSEGPSSYGLDHFTSPVLPPVKDSYPFLPDITLRVPLNEEGTSRAFPSSESRLPPGTRLSLYDEHVTPNMYNR</sequence>
<feature type="compositionally biased region" description="Basic residues" evidence="2">
    <location>
        <begin position="183"/>
        <end position="193"/>
    </location>
</feature>
<feature type="region of interest" description="Disordered" evidence="2">
    <location>
        <begin position="625"/>
        <end position="644"/>
    </location>
</feature>
<name>A0AAE2CQU5_9LAMI</name>
<feature type="compositionally biased region" description="Basic and acidic residues" evidence="2">
    <location>
        <begin position="280"/>
        <end position="297"/>
    </location>
</feature>
<feature type="compositionally biased region" description="Basic and acidic residues" evidence="2">
    <location>
        <begin position="252"/>
        <end position="266"/>
    </location>
</feature>
<feature type="compositionally biased region" description="Acidic residues" evidence="2">
    <location>
        <begin position="89"/>
        <end position="100"/>
    </location>
</feature>
<keyword evidence="4" id="KW-1185">Reference proteome</keyword>
<dbReference type="PANTHER" id="PTHR33701:SF3">
    <property type="entry name" value="TRANSCRIPTIONAL REGULATOR ATRX"/>
    <property type="match status" value="1"/>
</dbReference>
<keyword evidence="1" id="KW-0175">Coiled coil</keyword>
<protein>
    <submittedName>
        <fullName evidence="3">Uncharacterized protein</fullName>
    </submittedName>
</protein>
<feature type="compositionally biased region" description="Low complexity" evidence="2">
    <location>
        <begin position="129"/>
        <end position="146"/>
    </location>
</feature>
<feature type="region of interest" description="Disordered" evidence="2">
    <location>
        <begin position="1"/>
        <end position="22"/>
    </location>
</feature>
<organism evidence="3 4">
    <name type="scientific">Sesamum alatum</name>
    <dbReference type="NCBI Taxonomy" id="300844"/>
    <lineage>
        <taxon>Eukaryota</taxon>
        <taxon>Viridiplantae</taxon>
        <taxon>Streptophyta</taxon>
        <taxon>Embryophyta</taxon>
        <taxon>Tracheophyta</taxon>
        <taxon>Spermatophyta</taxon>
        <taxon>Magnoliopsida</taxon>
        <taxon>eudicotyledons</taxon>
        <taxon>Gunneridae</taxon>
        <taxon>Pentapetalae</taxon>
        <taxon>asterids</taxon>
        <taxon>lamiids</taxon>
        <taxon>Lamiales</taxon>
        <taxon>Pedaliaceae</taxon>
        <taxon>Sesamum</taxon>
    </lineage>
</organism>
<evidence type="ECO:0000256" key="2">
    <source>
        <dbReference type="SAM" id="MobiDB-lite"/>
    </source>
</evidence>
<feature type="compositionally biased region" description="Basic and acidic residues" evidence="2">
    <location>
        <begin position="151"/>
        <end position="169"/>
    </location>
</feature>
<proteinExistence type="predicted"/>
<feature type="compositionally biased region" description="Basic and acidic residues" evidence="2">
    <location>
        <begin position="395"/>
        <end position="408"/>
    </location>
</feature>
<evidence type="ECO:0000313" key="4">
    <source>
        <dbReference type="Proteomes" id="UP001293254"/>
    </source>
</evidence>
<dbReference type="Proteomes" id="UP001293254">
    <property type="component" value="Unassembled WGS sequence"/>
</dbReference>
<reference evidence="3" key="1">
    <citation type="submission" date="2020-06" db="EMBL/GenBank/DDBJ databases">
        <authorList>
            <person name="Li T."/>
            <person name="Hu X."/>
            <person name="Zhang T."/>
            <person name="Song X."/>
            <person name="Zhang H."/>
            <person name="Dai N."/>
            <person name="Sheng W."/>
            <person name="Hou X."/>
            <person name="Wei L."/>
        </authorList>
    </citation>
    <scope>NUCLEOTIDE SEQUENCE</scope>
    <source>
        <strain evidence="3">3651</strain>
        <tissue evidence="3">Leaf</tissue>
    </source>
</reference>
<feature type="compositionally biased region" description="Polar residues" evidence="2">
    <location>
        <begin position="351"/>
        <end position="362"/>
    </location>
</feature>
<dbReference type="PANTHER" id="PTHR33701">
    <property type="entry name" value="TRANSMEMBRANE PROTEIN"/>
    <property type="match status" value="1"/>
</dbReference>
<feature type="compositionally biased region" description="Basic and acidic residues" evidence="2">
    <location>
        <begin position="194"/>
        <end position="211"/>
    </location>
</feature>
<comment type="caution">
    <text evidence="3">The sequence shown here is derived from an EMBL/GenBank/DDBJ whole genome shotgun (WGS) entry which is preliminary data.</text>
</comment>
<feature type="coiled-coil region" evidence="1">
    <location>
        <begin position="39"/>
        <end position="73"/>
    </location>
</feature>